<dbReference type="Gene3D" id="3.60.21.10">
    <property type="match status" value="1"/>
</dbReference>
<dbReference type="GO" id="GO:0016787">
    <property type="term" value="F:hydrolase activity"/>
    <property type="evidence" value="ECO:0007669"/>
    <property type="project" value="UniProtKB-KW"/>
</dbReference>
<keyword evidence="7" id="KW-0732">Signal</keyword>
<dbReference type="RefSeq" id="WP_328015871.1">
    <property type="nucleotide sequence ID" value="NZ_JARTFS010000018.1"/>
</dbReference>
<evidence type="ECO:0000256" key="8">
    <source>
        <dbReference type="ARBA" id="ARBA00022741"/>
    </source>
</evidence>
<protein>
    <submittedName>
        <fullName evidence="14">Bifunctional UDP-sugar hydrolase/5'-nucleotidase</fullName>
    </submittedName>
</protein>
<evidence type="ECO:0000256" key="7">
    <source>
        <dbReference type="ARBA" id="ARBA00022729"/>
    </source>
</evidence>
<dbReference type="InterPro" id="IPR004843">
    <property type="entry name" value="Calcineurin-like_PHP"/>
</dbReference>
<gene>
    <name evidence="14" type="ORF">P9271_20515</name>
</gene>
<comment type="similarity">
    <text evidence="5 11">Belongs to the 5'-nucleotidase family.</text>
</comment>
<name>A0ABU6P4V0_9BACI</name>
<dbReference type="InterPro" id="IPR006179">
    <property type="entry name" value="5_nucleotidase/apyrase"/>
</dbReference>
<dbReference type="Pfam" id="PF00149">
    <property type="entry name" value="Metallophos"/>
    <property type="match status" value="1"/>
</dbReference>
<evidence type="ECO:0000256" key="9">
    <source>
        <dbReference type="ARBA" id="ARBA00022801"/>
    </source>
</evidence>
<dbReference type="Gene3D" id="3.90.780.10">
    <property type="entry name" value="5'-Nucleotidase, C-terminal domain"/>
    <property type="match status" value="1"/>
</dbReference>
<evidence type="ECO:0000256" key="11">
    <source>
        <dbReference type="RuleBase" id="RU362119"/>
    </source>
</evidence>
<keyword evidence="9 11" id="KW-0378">Hydrolase</keyword>
<evidence type="ECO:0000256" key="3">
    <source>
        <dbReference type="ARBA" id="ARBA00001968"/>
    </source>
</evidence>
<dbReference type="SUPFAM" id="SSF55816">
    <property type="entry name" value="5'-nucleotidase (syn. UDP-sugar hydrolase), C-terminal domain"/>
    <property type="match status" value="1"/>
</dbReference>
<evidence type="ECO:0000256" key="10">
    <source>
        <dbReference type="ARBA" id="ARBA00023268"/>
    </source>
</evidence>
<comment type="subcellular location">
    <subcellularLocation>
        <location evidence="4">Cell envelope</location>
    </subcellularLocation>
</comment>
<dbReference type="Proteomes" id="UP001342826">
    <property type="component" value="Unassembled WGS sequence"/>
</dbReference>
<evidence type="ECO:0000256" key="4">
    <source>
        <dbReference type="ARBA" id="ARBA00004196"/>
    </source>
</evidence>
<dbReference type="InterPro" id="IPR006146">
    <property type="entry name" value="5'-Nucleotdase_CS"/>
</dbReference>
<dbReference type="InterPro" id="IPR036907">
    <property type="entry name" value="5'-Nucleotdase_C_sf"/>
</dbReference>
<dbReference type="InterPro" id="IPR029052">
    <property type="entry name" value="Metallo-depent_PP-like"/>
</dbReference>
<feature type="domain" description="Calcineurin-like phosphoesterase" evidence="12">
    <location>
        <begin position="4"/>
        <end position="236"/>
    </location>
</feature>
<evidence type="ECO:0000256" key="5">
    <source>
        <dbReference type="ARBA" id="ARBA00006654"/>
    </source>
</evidence>
<keyword evidence="8 11" id="KW-0547">Nucleotide-binding</keyword>
<organism evidence="14 15">
    <name type="scientific">Metabacillus fastidiosus</name>
    <dbReference type="NCBI Taxonomy" id="1458"/>
    <lineage>
        <taxon>Bacteria</taxon>
        <taxon>Bacillati</taxon>
        <taxon>Bacillota</taxon>
        <taxon>Bacilli</taxon>
        <taxon>Bacillales</taxon>
        <taxon>Bacillaceae</taxon>
        <taxon>Metabacillus</taxon>
    </lineage>
</organism>
<comment type="catalytic activity">
    <reaction evidence="1">
        <text>a ribonucleoside 3'-phosphate + H2O = a ribonucleoside + phosphate</text>
        <dbReference type="Rhea" id="RHEA:10144"/>
        <dbReference type="ChEBI" id="CHEBI:13197"/>
        <dbReference type="ChEBI" id="CHEBI:15377"/>
        <dbReference type="ChEBI" id="CHEBI:18254"/>
        <dbReference type="ChEBI" id="CHEBI:43474"/>
        <dbReference type="EC" id="3.1.3.6"/>
    </reaction>
</comment>
<dbReference type="PRINTS" id="PR01607">
    <property type="entry name" value="APYRASEFAMLY"/>
</dbReference>
<keyword evidence="6" id="KW-0479">Metal-binding</keyword>
<feature type="domain" description="5'-Nucleotidase C-terminal" evidence="13">
    <location>
        <begin position="322"/>
        <end position="480"/>
    </location>
</feature>
<comment type="catalytic activity">
    <reaction evidence="2">
        <text>a nucleoside 2',3'-cyclic phosphate + H2O = a nucleoside 3'-phosphate + H(+)</text>
        <dbReference type="Rhea" id="RHEA:19621"/>
        <dbReference type="ChEBI" id="CHEBI:15377"/>
        <dbReference type="ChEBI" id="CHEBI:15378"/>
        <dbReference type="ChEBI" id="CHEBI:66949"/>
        <dbReference type="ChEBI" id="CHEBI:66954"/>
        <dbReference type="EC" id="3.1.4.16"/>
    </reaction>
</comment>
<comment type="cofactor">
    <cofactor evidence="3">
        <name>a divalent metal cation</name>
        <dbReference type="ChEBI" id="CHEBI:60240"/>
    </cofactor>
</comment>
<evidence type="ECO:0000256" key="2">
    <source>
        <dbReference type="ARBA" id="ARBA00001730"/>
    </source>
</evidence>
<keyword evidence="10" id="KW-0511">Multifunctional enzyme</keyword>
<dbReference type="PANTHER" id="PTHR11575:SF6">
    <property type="entry name" value="2',3'-CYCLIC-NUCLEOTIDE 2'-PHOSPHODIESTERASE_3'-NUCLEOTIDASE"/>
    <property type="match status" value="1"/>
</dbReference>
<evidence type="ECO:0000259" key="13">
    <source>
        <dbReference type="Pfam" id="PF02872"/>
    </source>
</evidence>
<evidence type="ECO:0000313" key="15">
    <source>
        <dbReference type="Proteomes" id="UP001342826"/>
    </source>
</evidence>
<dbReference type="EMBL" id="JARTFS010000018">
    <property type="protein sequence ID" value="MED4403697.1"/>
    <property type="molecule type" value="Genomic_DNA"/>
</dbReference>
<dbReference type="InterPro" id="IPR041827">
    <property type="entry name" value="CpdB_N"/>
</dbReference>
<reference evidence="14 15" key="1">
    <citation type="submission" date="2023-03" db="EMBL/GenBank/DDBJ databases">
        <title>Bacillus Genome Sequencing.</title>
        <authorList>
            <person name="Dunlap C."/>
        </authorList>
    </citation>
    <scope>NUCLEOTIDE SEQUENCE [LARGE SCALE GENOMIC DNA]</scope>
    <source>
        <strain evidence="14 15">NRS-1717</strain>
    </source>
</reference>
<comment type="caution">
    <text evidence="14">The sequence shown here is derived from an EMBL/GenBank/DDBJ whole genome shotgun (WGS) entry which is preliminary data.</text>
</comment>
<dbReference type="PANTHER" id="PTHR11575">
    <property type="entry name" value="5'-NUCLEOTIDASE-RELATED"/>
    <property type="match status" value="1"/>
</dbReference>
<sequence>MKLSILQTSDIHGHILPKNYRSQEELHLGLGKLSSIIKKEREMNEHVLLIDNGDLIQGTPLTYHFSKKSNEKINPMIKVLNELKYDAAVIGNHEFNYGRHVLNEAVLQSTFPWLSANIISCESNEPLLGKPYMVKSFEGVKIAVLGVTTHYIPNWEDPLNIKGLRFEDALETTKQWVDFIKEKEKPDVMIVSYHGGFERDIETGEPTEQLTGENQAYEICYKVPGIDVLLTGHQHRKISGQLNGVTIVQPSFNGQVIAKIDIILNKENGIKISAKSASLLTMENVKTDQSIVELIRQYEEETIEWLNMPIGEVDGNMEIEDVFELRLKEHPLIEFINKVQMDIAGVSISNTALFHNESPGLPKYITMRDIVANYIYPNTLKVIRVTGLDIKLALERSATYFDLDEHGAIVVNPRFSIPKPQHYNYDMWEGIEYILDISKPVGERVTKLMYNGKSLGLQLEYDVVMNNYRAGGGGDYDMYKGKQVVKEIQIDMTELLANYINEHKTIKAEVNHNWKVIW</sequence>
<evidence type="ECO:0000256" key="1">
    <source>
        <dbReference type="ARBA" id="ARBA00000527"/>
    </source>
</evidence>
<proteinExistence type="inferred from homology"/>
<dbReference type="InterPro" id="IPR008334">
    <property type="entry name" value="5'-Nucleotdase_C"/>
</dbReference>
<evidence type="ECO:0000259" key="12">
    <source>
        <dbReference type="Pfam" id="PF00149"/>
    </source>
</evidence>
<evidence type="ECO:0000256" key="6">
    <source>
        <dbReference type="ARBA" id="ARBA00022723"/>
    </source>
</evidence>
<accession>A0ABU6P4V0</accession>
<dbReference type="PROSITE" id="PS00786">
    <property type="entry name" value="5_NUCLEOTIDASE_2"/>
    <property type="match status" value="1"/>
</dbReference>
<dbReference type="SUPFAM" id="SSF56300">
    <property type="entry name" value="Metallo-dependent phosphatases"/>
    <property type="match status" value="1"/>
</dbReference>
<dbReference type="CDD" id="cd07410">
    <property type="entry name" value="MPP_CpdB_N"/>
    <property type="match status" value="1"/>
</dbReference>
<keyword evidence="15" id="KW-1185">Reference proteome</keyword>
<dbReference type="Pfam" id="PF02872">
    <property type="entry name" value="5_nucleotid_C"/>
    <property type="match status" value="1"/>
</dbReference>
<evidence type="ECO:0000313" key="14">
    <source>
        <dbReference type="EMBL" id="MED4403697.1"/>
    </source>
</evidence>